<protein>
    <submittedName>
        <fullName evidence="2">Uncharacterized protein</fullName>
    </submittedName>
</protein>
<feature type="compositionally biased region" description="Low complexity" evidence="1">
    <location>
        <begin position="100"/>
        <end position="122"/>
    </location>
</feature>
<gene>
    <name evidence="2" type="ORF">NIIDMKKI_04580</name>
</gene>
<dbReference type="Proteomes" id="UP000516380">
    <property type="component" value="Chromosome"/>
</dbReference>
<feature type="compositionally biased region" description="Basic and acidic residues" evidence="1">
    <location>
        <begin position="50"/>
        <end position="62"/>
    </location>
</feature>
<name>A0A7G1I683_MYCKA</name>
<dbReference type="AlphaFoldDB" id="A0A7G1I683"/>
<feature type="compositionally biased region" description="Pro residues" evidence="1">
    <location>
        <begin position="143"/>
        <end position="158"/>
    </location>
</feature>
<sequence>MPSRSRWAGASDCADAAATRCLDRAVAAPYDGNRGCVSISGELSRHIRAGRTDNDRSRHEGGRGNCEVGGPAVAAGVAQAGAATAGTAGAGAGGDGAAGVCGEDGLPTPAAEAAGDAGTAVPAGGGAGGDGAAPVALIRAMFPAPPRPPSLPAPPAPPVAELVPTELPAPLAKRVAPPP</sequence>
<dbReference type="EMBL" id="AP023343">
    <property type="protein sequence ID" value="BCI85252.1"/>
    <property type="molecule type" value="Genomic_DNA"/>
</dbReference>
<evidence type="ECO:0000313" key="3">
    <source>
        <dbReference type="Proteomes" id="UP000516380"/>
    </source>
</evidence>
<reference evidence="2 3" key="1">
    <citation type="submission" date="2020-07" db="EMBL/GenBank/DDBJ databases">
        <title>Mycobacterium kansasii (former subtype) with zoonotic potential isolated from diseased indoor pet cat, Japan.</title>
        <authorList>
            <person name="Fukano H."/>
            <person name="Terazono T."/>
            <person name="Hoshino Y."/>
        </authorList>
    </citation>
    <scope>NUCLEOTIDE SEQUENCE [LARGE SCALE GENOMIC DNA]</scope>
    <source>
        <strain evidence="2 3">Kuro-I</strain>
    </source>
</reference>
<feature type="compositionally biased region" description="Gly residues" evidence="1">
    <location>
        <begin position="88"/>
        <end position="99"/>
    </location>
</feature>
<organism evidence="2 3">
    <name type="scientific">Mycobacterium kansasii</name>
    <dbReference type="NCBI Taxonomy" id="1768"/>
    <lineage>
        <taxon>Bacteria</taxon>
        <taxon>Bacillati</taxon>
        <taxon>Actinomycetota</taxon>
        <taxon>Actinomycetes</taxon>
        <taxon>Mycobacteriales</taxon>
        <taxon>Mycobacteriaceae</taxon>
        <taxon>Mycobacterium</taxon>
    </lineage>
</organism>
<feature type="compositionally biased region" description="Low complexity" evidence="1">
    <location>
        <begin position="66"/>
        <end position="87"/>
    </location>
</feature>
<evidence type="ECO:0000313" key="2">
    <source>
        <dbReference type="EMBL" id="BCI85252.1"/>
    </source>
</evidence>
<proteinExistence type="predicted"/>
<evidence type="ECO:0000256" key="1">
    <source>
        <dbReference type="SAM" id="MobiDB-lite"/>
    </source>
</evidence>
<keyword evidence="3" id="KW-1185">Reference proteome</keyword>
<accession>A0A7G1I683</accession>
<feature type="region of interest" description="Disordered" evidence="1">
    <location>
        <begin position="47"/>
        <end position="162"/>
    </location>
</feature>